<evidence type="ECO:0000259" key="1">
    <source>
        <dbReference type="Pfam" id="PF00561"/>
    </source>
</evidence>
<evidence type="ECO:0000313" key="3">
    <source>
        <dbReference type="Proteomes" id="UP001259982"/>
    </source>
</evidence>
<sequence>MVKPTGARKSATAPAGALTRNRAMRVEFVEVDGIRLRVATRSGRGRPLLLFNGIGANLDIVQPLMDALDDMELIIFDMPGTGESPPTRWPRRFSGLARMTVKLLDTLGYPGAVNVAGVSWGGAMAQQFALQFPERTNRLVLAATSAGMIALPARPGVLMRMITPKRYVSRNYLAEVAPEIYGGLMRRRPELIERHGSLTRPPSMRGYIYQLLAGAYWTSAHKLHRLRCPTLVMGGDDDPLIPLGNVRLLYWLIPKSYLHVIRGGGHLFLVVRANECAAIIRRFVQERRYDGTDPQDYFLDRGLPEDGEVMPALQAAG</sequence>
<dbReference type="InterPro" id="IPR000073">
    <property type="entry name" value="AB_hydrolase_1"/>
</dbReference>
<dbReference type="PANTHER" id="PTHR43433">
    <property type="entry name" value="HYDROLASE, ALPHA/BETA FOLD FAMILY PROTEIN"/>
    <property type="match status" value="1"/>
</dbReference>
<organism evidence="2 3">
    <name type="scientific">Spectribacter acetivorans</name>
    <dbReference type="NCBI Taxonomy" id="3075603"/>
    <lineage>
        <taxon>Bacteria</taxon>
        <taxon>Pseudomonadati</taxon>
        <taxon>Pseudomonadota</taxon>
        <taxon>Gammaproteobacteria</taxon>
        <taxon>Salinisphaerales</taxon>
        <taxon>Salinisphaeraceae</taxon>
        <taxon>Spectribacter</taxon>
    </lineage>
</organism>
<proteinExistence type="predicted"/>
<protein>
    <submittedName>
        <fullName evidence="2">Poly(3-hydroxyalkanoate) depolymerase</fullName>
    </submittedName>
</protein>
<dbReference type="NCBIfam" id="TIGR02240">
    <property type="entry name" value="PHA_depoly_arom"/>
    <property type="match status" value="1"/>
</dbReference>
<dbReference type="InterPro" id="IPR011942">
    <property type="entry name" value="PHA_depoly_arom"/>
</dbReference>
<comment type="caution">
    <text evidence="2">The sequence shown here is derived from an EMBL/GenBank/DDBJ whole genome shotgun (WGS) entry which is preliminary data.</text>
</comment>
<dbReference type="PRINTS" id="PR00111">
    <property type="entry name" value="ABHYDROLASE"/>
</dbReference>
<dbReference type="InterPro" id="IPR050471">
    <property type="entry name" value="AB_hydrolase"/>
</dbReference>
<name>A0ABU3BBP6_9GAMM</name>
<dbReference type="Proteomes" id="UP001259982">
    <property type="component" value="Unassembled WGS sequence"/>
</dbReference>
<evidence type="ECO:0000313" key="2">
    <source>
        <dbReference type="EMBL" id="MDT0619548.1"/>
    </source>
</evidence>
<accession>A0ABU3BBP6</accession>
<dbReference type="InterPro" id="IPR029058">
    <property type="entry name" value="AB_hydrolase_fold"/>
</dbReference>
<dbReference type="SUPFAM" id="SSF53474">
    <property type="entry name" value="alpha/beta-Hydrolases"/>
    <property type="match status" value="1"/>
</dbReference>
<gene>
    <name evidence="2" type="primary">phaZ</name>
    <name evidence="2" type="ORF">RM531_13800</name>
</gene>
<reference evidence="2 3" key="1">
    <citation type="submission" date="2023-09" db="EMBL/GenBank/DDBJ databases">
        <authorList>
            <person name="Rey-Velasco X."/>
        </authorList>
    </citation>
    <scope>NUCLEOTIDE SEQUENCE [LARGE SCALE GENOMIC DNA]</scope>
    <source>
        <strain evidence="2 3">P385</strain>
    </source>
</reference>
<dbReference type="Pfam" id="PF00561">
    <property type="entry name" value="Abhydrolase_1"/>
    <property type="match status" value="1"/>
</dbReference>
<dbReference type="Gene3D" id="3.40.50.1820">
    <property type="entry name" value="alpha/beta hydrolase"/>
    <property type="match status" value="1"/>
</dbReference>
<dbReference type="EMBL" id="JAVRHY010000016">
    <property type="protein sequence ID" value="MDT0619548.1"/>
    <property type="molecule type" value="Genomic_DNA"/>
</dbReference>
<keyword evidence="3" id="KW-1185">Reference proteome</keyword>
<dbReference type="PANTHER" id="PTHR43433:SF5">
    <property type="entry name" value="AB HYDROLASE-1 DOMAIN-CONTAINING PROTEIN"/>
    <property type="match status" value="1"/>
</dbReference>
<feature type="domain" description="AB hydrolase-1" evidence="1">
    <location>
        <begin position="47"/>
        <end position="271"/>
    </location>
</feature>